<dbReference type="EMBL" id="LT598496">
    <property type="protein sequence ID" value="SBV30003.1"/>
    <property type="molecule type" value="Genomic_DNA"/>
</dbReference>
<protein>
    <recommendedName>
        <fullName evidence="4">Polyketide cyclase / dehydrase and lipid transport</fullName>
    </recommendedName>
</protein>
<dbReference type="OrthoDB" id="3698439at2"/>
<accession>A0A1C3NBR8</accession>
<name>A0A1C3NBR8_9ACTN</name>
<evidence type="ECO:0000313" key="3">
    <source>
        <dbReference type="Proteomes" id="UP000199393"/>
    </source>
</evidence>
<evidence type="ECO:0008006" key="4">
    <source>
        <dbReference type="Google" id="ProtNLM"/>
    </source>
</evidence>
<dbReference type="PATRIC" id="fig|307121.4.peg.5698"/>
<proteinExistence type="predicted"/>
<dbReference type="Gene3D" id="3.30.530.20">
    <property type="match status" value="1"/>
</dbReference>
<organism evidence="2 3">
    <name type="scientific">Micromonospora krabiensis</name>
    <dbReference type="NCBI Taxonomy" id="307121"/>
    <lineage>
        <taxon>Bacteria</taxon>
        <taxon>Bacillati</taxon>
        <taxon>Actinomycetota</taxon>
        <taxon>Actinomycetes</taxon>
        <taxon>Micromonosporales</taxon>
        <taxon>Micromonosporaceae</taxon>
        <taxon>Micromonospora</taxon>
    </lineage>
</organism>
<feature type="region of interest" description="Disordered" evidence="1">
    <location>
        <begin position="1"/>
        <end position="24"/>
    </location>
</feature>
<dbReference type="AlphaFoldDB" id="A0A1C3NBR8"/>
<evidence type="ECO:0000256" key="1">
    <source>
        <dbReference type="SAM" id="MobiDB-lite"/>
    </source>
</evidence>
<gene>
    <name evidence="2" type="ORF">GA0070620_5590</name>
</gene>
<keyword evidence="3" id="KW-1185">Reference proteome</keyword>
<sequence length="112" mass="11602">MGAQADRGMSAPPEVVFSTATDPDRASAWLPGELRIDGAATPEITGEELRARWSAPSPAELSGEIRVDPADAGGARVRFELLGDTGTADADRLATEALDALAREVADNLQAG</sequence>
<evidence type="ECO:0000313" key="2">
    <source>
        <dbReference type="EMBL" id="SBV30003.1"/>
    </source>
</evidence>
<dbReference type="SUPFAM" id="SSF55961">
    <property type="entry name" value="Bet v1-like"/>
    <property type="match status" value="1"/>
</dbReference>
<dbReference type="STRING" id="307121.GA0070620_5590"/>
<dbReference type="InterPro" id="IPR023393">
    <property type="entry name" value="START-like_dom_sf"/>
</dbReference>
<reference evidence="3" key="1">
    <citation type="submission" date="2016-06" db="EMBL/GenBank/DDBJ databases">
        <authorList>
            <person name="Varghese N."/>
        </authorList>
    </citation>
    <scope>NUCLEOTIDE SEQUENCE [LARGE SCALE GENOMIC DNA]</scope>
    <source>
        <strain evidence="3">DSM 45344</strain>
    </source>
</reference>
<dbReference type="Proteomes" id="UP000199393">
    <property type="component" value="Chromosome I"/>
</dbReference>